<keyword evidence="2" id="KW-0408">Iron</keyword>
<protein>
    <submittedName>
        <fullName evidence="6">Cytochrome P450</fullName>
    </submittedName>
</protein>
<keyword evidence="4" id="KW-0472">Membrane</keyword>
<dbReference type="InterPro" id="IPR002401">
    <property type="entry name" value="Cyt_P450_E_grp-I"/>
</dbReference>
<dbReference type="PROSITE" id="PS00086">
    <property type="entry name" value="CYTOCHROME_P450"/>
    <property type="match status" value="1"/>
</dbReference>
<evidence type="ECO:0000256" key="2">
    <source>
        <dbReference type="PIRSR" id="PIRSR602401-1"/>
    </source>
</evidence>
<evidence type="ECO:0000256" key="3">
    <source>
        <dbReference type="SAM" id="MobiDB-lite"/>
    </source>
</evidence>
<evidence type="ECO:0000256" key="4">
    <source>
        <dbReference type="SAM" id="Phobius"/>
    </source>
</evidence>
<dbReference type="WBParaSite" id="maker-uti_cns_0002529-snap-gene-0.2-mRNA-1">
    <property type="protein sequence ID" value="maker-uti_cns_0002529-snap-gene-0.2-mRNA-1"/>
    <property type="gene ID" value="maker-uti_cns_0002529-snap-gene-0.2"/>
</dbReference>
<keyword evidence="4" id="KW-1133">Transmembrane helix</keyword>
<dbReference type="PANTHER" id="PTHR24293">
    <property type="entry name" value="CYTOCHROME P450 FAMILY 46 SUBFAMILY A"/>
    <property type="match status" value="1"/>
</dbReference>
<comment type="similarity">
    <text evidence="1">Belongs to the cytochrome P450 family.</text>
</comment>
<reference evidence="6" key="1">
    <citation type="submission" date="2016-11" db="UniProtKB">
        <authorList>
            <consortium name="WormBaseParasite"/>
        </authorList>
    </citation>
    <scope>IDENTIFICATION</scope>
</reference>
<name>A0A1I8GN04_9PLAT</name>
<feature type="transmembrane region" description="Helical" evidence="4">
    <location>
        <begin position="140"/>
        <end position="159"/>
    </location>
</feature>
<keyword evidence="2" id="KW-0349">Heme</keyword>
<evidence type="ECO:0000313" key="6">
    <source>
        <dbReference type="WBParaSite" id="maker-uti_cns_0002529-snap-gene-0.2-mRNA-1"/>
    </source>
</evidence>
<dbReference type="InterPro" id="IPR039983">
    <property type="entry name" value="CYP46A1"/>
</dbReference>
<evidence type="ECO:0000313" key="5">
    <source>
        <dbReference type="Proteomes" id="UP000095280"/>
    </source>
</evidence>
<dbReference type="InterPro" id="IPR001128">
    <property type="entry name" value="Cyt_P450"/>
</dbReference>
<dbReference type="AlphaFoldDB" id="A0A1I8GN04"/>
<dbReference type="GO" id="GO:0033781">
    <property type="term" value="F:cholesterol 24-hydroxylase activity"/>
    <property type="evidence" value="ECO:0007669"/>
    <property type="project" value="InterPro"/>
</dbReference>
<feature type="region of interest" description="Disordered" evidence="3">
    <location>
        <begin position="1"/>
        <end position="116"/>
    </location>
</feature>
<keyword evidence="4" id="KW-0812">Transmembrane</keyword>
<accession>A0A1I8GN04</accession>
<dbReference type="InterPro" id="IPR036396">
    <property type="entry name" value="Cyt_P450_sf"/>
</dbReference>
<feature type="transmembrane region" description="Helical" evidence="4">
    <location>
        <begin position="203"/>
        <end position="222"/>
    </location>
</feature>
<evidence type="ECO:0000256" key="1">
    <source>
        <dbReference type="ARBA" id="ARBA00010617"/>
    </source>
</evidence>
<dbReference type="InterPro" id="IPR017972">
    <property type="entry name" value="Cyt_P450_CS"/>
</dbReference>
<organism evidence="5 6">
    <name type="scientific">Macrostomum lignano</name>
    <dbReference type="NCBI Taxonomy" id="282301"/>
    <lineage>
        <taxon>Eukaryota</taxon>
        <taxon>Metazoa</taxon>
        <taxon>Spiralia</taxon>
        <taxon>Lophotrochozoa</taxon>
        <taxon>Platyhelminthes</taxon>
        <taxon>Rhabditophora</taxon>
        <taxon>Macrostomorpha</taxon>
        <taxon>Macrostomida</taxon>
        <taxon>Macrostomidae</taxon>
        <taxon>Macrostomum</taxon>
    </lineage>
</organism>
<keyword evidence="5" id="KW-1185">Reference proteome</keyword>
<dbReference type="GO" id="GO:0020037">
    <property type="term" value="F:heme binding"/>
    <property type="evidence" value="ECO:0007669"/>
    <property type="project" value="InterPro"/>
</dbReference>
<dbReference type="Gene3D" id="1.10.630.10">
    <property type="entry name" value="Cytochrome P450"/>
    <property type="match status" value="1"/>
</dbReference>
<dbReference type="PRINTS" id="PR00385">
    <property type="entry name" value="P450"/>
</dbReference>
<dbReference type="GO" id="GO:0005506">
    <property type="term" value="F:iron ion binding"/>
    <property type="evidence" value="ECO:0007669"/>
    <property type="project" value="InterPro"/>
</dbReference>
<dbReference type="Pfam" id="PF00067">
    <property type="entry name" value="p450"/>
    <property type="match status" value="1"/>
</dbReference>
<sequence length="738" mass="80869">LRGVKSRAEGRQVQARARRRPDLLGAAQPPVGEGPPNCGQTVGADKRQHEGAAGHCRPVGDFAAPQPAQKPVRGCRQPLAISRHPGRSRGQAQQRRGCHQADQQVKAGQARLSNSNSTGCRARAAVESHVGHVTDDAQNMFIAVLLIGVIICLYHLHVYQVRSRVAHIPGPPCHWFYLFGNAGELIKSKKINQRRLMLKYFKLYGPVFRLVIFHKVLIFSYGPAANRTLLSRRLPKPAAVFSMLHSMFGVRFMGRSLVAETDHGRWLQRRRQVRGIFSAEFANGSVGTINEACTALVRLLNREATGEQRLLQIESYFGKVTLEVTCRVGFGFTSGALDTAEASEMQSYVQGAMEGIAIKTESPFAWLGRPAKVAKVRRCLISLRSLLSKRVVSTVDVGVSMIDEMVNKLSGMLSEEELVDEAVTLFSAGQETTASLLSSLLMELGRQPEAMEKIVNEIDSVCSPDISSHITLEQLNQMPYLEAAVKEALRLYPPAPIVARVATEATGPVEIGGHLVPPGYPIYLSLQATHLLCFKDGAEFQPDRFLAAQGPPPSALVYGPFGFGERACAGHRLAMLMARLTVAHLLRAFQLTYPADQCFHTVQVGSLKPLRGVPVMLEMRHRLRLDGVGRVVSFQHSPLSLGQVLLSLAEPLQTDAGLTKDQVRRHQLHAAAAVHIDGELQRLQSGWDGLLEVILEQQLLTGGAGDDDHAQLLLDQLLALLPPVLLRGQEGHRLAQHR</sequence>
<keyword evidence="2" id="KW-0479">Metal-binding</keyword>
<proteinExistence type="inferred from homology"/>
<dbReference type="PRINTS" id="PR00463">
    <property type="entry name" value="EP450I"/>
</dbReference>
<comment type="cofactor">
    <cofactor evidence="2">
        <name>heme</name>
        <dbReference type="ChEBI" id="CHEBI:30413"/>
    </cofactor>
</comment>
<feature type="binding site" description="axial binding residue" evidence="2">
    <location>
        <position position="568"/>
    </location>
    <ligand>
        <name>heme</name>
        <dbReference type="ChEBI" id="CHEBI:30413"/>
    </ligand>
    <ligandPart>
        <name>Fe</name>
        <dbReference type="ChEBI" id="CHEBI:18248"/>
    </ligandPart>
</feature>
<dbReference type="PANTHER" id="PTHR24293:SF0">
    <property type="entry name" value="CYP46A1 PROTEIN-RELATED"/>
    <property type="match status" value="1"/>
</dbReference>
<dbReference type="SUPFAM" id="SSF48264">
    <property type="entry name" value="Cytochrome P450"/>
    <property type="match status" value="1"/>
</dbReference>
<dbReference type="GO" id="GO:0006707">
    <property type="term" value="P:cholesterol catabolic process"/>
    <property type="evidence" value="ECO:0007669"/>
    <property type="project" value="InterPro"/>
</dbReference>
<dbReference type="Proteomes" id="UP000095280">
    <property type="component" value="Unplaced"/>
</dbReference>
<feature type="compositionally biased region" description="Basic and acidic residues" evidence="3">
    <location>
        <begin position="1"/>
        <end position="10"/>
    </location>
</feature>